<dbReference type="Gene3D" id="2.10.70.100">
    <property type="match status" value="1"/>
</dbReference>
<evidence type="ECO:0000256" key="1">
    <source>
        <dbReference type="ARBA" id="ARBA00000085"/>
    </source>
</evidence>
<dbReference type="OrthoDB" id="9811889at2"/>
<keyword evidence="8" id="KW-0902">Two-component regulatory system</keyword>
<dbReference type="CDD" id="cd00130">
    <property type="entry name" value="PAS"/>
    <property type="match status" value="2"/>
</dbReference>
<evidence type="ECO:0000256" key="8">
    <source>
        <dbReference type="ARBA" id="ARBA00023012"/>
    </source>
</evidence>
<dbReference type="STRING" id="865937.Gilli_3440"/>
<dbReference type="PROSITE" id="PS50112">
    <property type="entry name" value="PAS"/>
    <property type="match status" value="1"/>
</dbReference>
<evidence type="ECO:0000259" key="11">
    <source>
        <dbReference type="PROSITE" id="PS50113"/>
    </source>
</evidence>
<dbReference type="SUPFAM" id="SSF55874">
    <property type="entry name" value="ATPase domain of HSP90 chaperone/DNA topoisomerase II/histidine kinase"/>
    <property type="match status" value="1"/>
</dbReference>
<dbReference type="PANTHER" id="PTHR24421:SF10">
    <property type="entry name" value="NITRATE_NITRITE SENSOR PROTEIN NARQ"/>
    <property type="match status" value="1"/>
</dbReference>
<dbReference type="InterPro" id="IPR003594">
    <property type="entry name" value="HATPase_dom"/>
</dbReference>
<dbReference type="SMART" id="SM00086">
    <property type="entry name" value="PAC"/>
    <property type="match status" value="4"/>
</dbReference>
<dbReference type="Pfam" id="PF08448">
    <property type="entry name" value="PAS_4"/>
    <property type="match status" value="1"/>
</dbReference>
<dbReference type="GO" id="GO:0046983">
    <property type="term" value="F:protein dimerization activity"/>
    <property type="evidence" value="ECO:0007669"/>
    <property type="project" value="InterPro"/>
</dbReference>
<feature type="coiled-coil region" evidence="9">
    <location>
        <begin position="44"/>
        <end position="71"/>
    </location>
</feature>
<gene>
    <name evidence="12" type="ORF">Gilli_3440</name>
</gene>
<dbReference type="HOGENOM" id="CLU_356722_0_0_10"/>
<dbReference type="RefSeq" id="WP_006990342.1">
    <property type="nucleotide sequence ID" value="NZ_JH594606.1"/>
</dbReference>
<dbReference type="InterPro" id="IPR001610">
    <property type="entry name" value="PAC"/>
</dbReference>
<evidence type="ECO:0000256" key="6">
    <source>
        <dbReference type="ARBA" id="ARBA00022777"/>
    </source>
</evidence>
<keyword evidence="13" id="KW-1185">Reference proteome</keyword>
<evidence type="ECO:0000259" key="10">
    <source>
        <dbReference type="PROSITE" id="PS50112"/>
    </source>
</evidence>
<dbReference type="InterPro" id="IPR013655">
    <property type="entry name" value="PAS_fold_3"/>
</dbReference>
<keyword evidence="6 12" id="KW-0418">Kinase</keyword>
<dbReference type="PROSITE" id="PS50113">
    <property type="entry name" value="PAC"/>
    <property type="match status" value="2"/>
</dbReference>
<dbReference type="CDD" id="cd16917">
    <property type="entry name" value="HATPase_UhpB-NarQ-NarX-like"/>
    <property type="match status" value="1"/>
</dbReference>
<keyword evidence="5" id="KW-0547">Nucleotide-binding</keyword>
<sequence>MKQKVKDFGVSILRRKAEELLKYNTEVPTSNLSEDEILKLIHEIEVHQIELELQNEELKLAKERALELASEKYAELYDFAPSGYFTLSREGDIVNLNFAASQLLGKERMGLKNSRFGFFVSDDTKPNFNQFLKNVFGTNKKEICQVILIPSNDSLLYAQLTGISIKDHNHCLVNVADITKLKEAENVIRDLSLIATHTDNQVMIADVNGAIEYVNEAFEKLTGFTLEEVKGKKPGSFLQGAETNPEHIVAMSKGMKKRTAFSQEILNYTRNGEIFWVSTSINPVFNARGELEKFIAIGQNITGRKEAETQREFERRDKEALINSTDDLIWSIKNDFSLIAANKAFLNLMKQKTGYFFRKGDHVLPADLFDPERRSFWLKQYEKALRGKRFLIDTEMQKNKSSEKNYMEINFNPIYVNKKVEGVACFARDITELKKNKEALLDYNKKLQTTQKISKLGYWEYNLETRKLFWSDEVYKIWEADKAKHNISPENFQATIHPLDKPGYDEYIKDANLGKKHLVIKYRIVLESGRIKWIHETGNLITNGKEELIHYEGTVQDITAQKEYENQILNVSERLRNLSAHLQTVQEEERINIAREIHDELGQQLTAIKLDASWLQNKSKNNEKEEKDRMDRLINNINATIKKVRKIATNLRPGILDDLGLEAAIEWQSVRFEEQTGISCILKTSTISDNYEKTVNTAVYRIFQEALTNVTRHANATKVLIKLSEKNSILVLEVLDNGKGFVEIEKNNLTSLGIAGMKERALMINGIFSIKKRKMGGTKVRLVIRL</sequence>
<evidence type="ECO:0000256" key="3">
    <source>
        <dbReference type="ARBA" id="ARBA00022553"/>
    </source>
</evidence>
<feature type="domain" description="PAC" evidence="11">
    <location>
        <begin position="259"/>
        <end position="313"/>
    </location>
</feature>
<dbReference type="eggNOG" id="COG4585">
    <property type="taxonomic scope" value="Bacteria"/>
</dbReference>
<evidence type="ECO:0000256" key="2">
    <source>
        <dbReference type="ARBA" id="ARBA00012438"/>
    </source>
</evidence>
<keyword evidence="4" id="KW-0808">Transferase</keyword>
<dbReference type="SUPFAM" id="SSF55785">
    <property type="entry name" value="PYP-like sensor domain (PAS domain)"/>
    <property type="match status" value="4"/>
</dbReference>
<dbReference type="Pfam" id="PF02518">
    <property type="entry name" value="HATPase_c"/>
    <property type="match status" value="1"/>
</dbReference>
<dbReference type="GO" id="GO:0005524">
    <property type="term" value="F:ATP binding"/>
    <property type="evidence" value="ECO:0007669"/>
    <property type="project" value="UniProtKB-KW"/>
</dbReference>
<dbReference type="eggNOG" id="COG2202">
    <property type="taxonomic scope" value="Bacteria"/>
</dbReference>
<evidence type="ECO:0000256" key="7">
    <source>
        <dbReference type="ARBA" id="ARBA00022840"/>
    </source>
</evidence>
<evidence type="ECO:0000313" key="13">
    <source>
        <dbReference type="Proteomes" id="UP000003844"/>
    </source>
</evidence>
<dbReference type="InterPro" id="IPR036890">
    <property type="entry name" value="HATPase_C_sf"/>
</dbReference>
<dbReference type="AlphaFoldDB" id="H2BW75"/>
<evidence type="ECO:0000313" key="12">
    <source>
        <dbReference type="EMBL" id="EHQ04039.1"/>
    </source>
</evidence>
<dbReference type="Proteomes" id="UP000003844">
    <property type="component" value="Unassembled WGS sequence"/>
</dbReference>
<dbReference type="SMART" id="SM00091">
    <property type="entry name" value="PAS"/>
    <property type="match status" value="3"/>
</dbReference>
<accession>H2BW75</accession>
<organism evidence="12 13">
    <name type="scientific">Gillisia limnaea (strain DSM 15749 / LMG 21470 / R-8282)</name>
    <dbReference type="NCBI Taxonomy" id="865937"/>
    <lineage>
        <taxon>Bacteria</taxon>
        <taxon>Pseudomonadati</taxon>
        <taxon>Bacteroidota</taxon>
        <taxon>Flavobacteriia</taxon>
        <taxon>Flavobacteriales</taxon>
        <taxon>Flavobacteriaceae</taxon>
        <taxon>Gillisia</taxon>
    </lineage>
</organism>
<dbReference type="NCBIfam" id="TIGR00229">
    <property type="entry name" value="sensory_box"/>
    <property type="match status" value="3"/>
</dbReference>
<keyword evidence="7" id="KW-0067">ATP-binding</keyword>
<dbReference type="Pfam" id="PF07730">
    <property type="entry name" value="HisKA_3"/>
    <property type="match status" value="1"/>
</dbReference>
<dbReference type="EMBL" id="JH594606">
    <property type="protein sequence ID" value="EHQ04039.1"/>
    <property type="molecule type" value="Genomic_DNA"/>
</dbReference>
<evidence type="ECO:0000256" key="9">
    <source>
        <dbReference type="SAM" id="Coils"/>
    </source>
</evidence>
<feature type="coiled-coil region" evidence="9">
    <location>
        <begin position="561"/>
        <end position="588"/>
    </location>
</feature>
<dbReference type="InterPro" id="IPR000700">
    <property type="entry name" value="PAS-assoc_C"/>
</dbReference>
<dbReference type="Pfam" id="PF08447">
    <property type="entry name" value="PAS_3"/>
    <property type="match status" value="1"/>
</dbReference>
<dbReference type="InterPro" id="IPR035965">
    <property type="entry name" value="PAS-like_dom_sf"/>
</dbReference>
<reference evidence="13" key="1">
    <citation type="journal article" date="2012" name="Stand. Genomic Sci.">
        <title>Genome sequence of the Antarctic rhodopsins-containing flavobacterium Gillisia limnaea type strain (R-8282(T)).</title>
        <authorList>
            <person name="Riedel T."/>
            <person name="Held B."/>
            <person name="Nolan M."/>
            <person name="Lucas S."/>
            <person name="Lapidus A."/>
            <person name="Tice H."/>
            <person name="Del Rio T.G."/>
            <person name="Cheng J.F."/>
            <person name="Han C."/>
            <person name="Tapia R."/>
            <person name="Goodwin L.A."/>
            <person name="Pitluck S."/>
            <person name="Liolios K."/>
            <person name="Mavromatis K."/>
            <person name="Pagani I."/>
            <person name="Ivanova N."/>
            <person name="Mikhailova N."/>
            <person name="Pati A."/>
            <person name="Chen A."/>
            <person name="Palaniappan K."/>
            <person name="Land M."/>
            <person name="Rohde M."/>
            <person name="Tindall B.J."/>
            <person name="Detter J.C."/>
            <person name="Goker M."/>
            <person name="Bristow J."/>
            <person name="Eisen J.A."/>
            <person name="Markowitz V."/>
            <person name="Hugenholtz P."/>
            <person name="Kyrpides N.C."/>
            <person name="Klenk H.P."/>
            <person name="Woyke T."/>
        </authorList>
    </citation>
    <scope>NUCLEOTIDE SEQUENCE [LARGE SCALE GENOMIC DNA]</scope>
    <source>
        <strain evidence="13">DSM 15749 / LMG 21470 / R-8282</strain>
    </source>
</reference>
<keyword evidence="3" id="KW-0597">Phosphoprotein</keyword>
<dbReference type="Gene3D" id="3.30.565.10">
    <property type="entry name" value="Histidine kinase-like ATPase, C-terminal domain"/>
    <property type="match status" value="1"/>
</dbReference>
<keyword evidence="9" id="KW-0175">Coiled coil</keyword>
<dbReference type="InterPro" id="IPR013656">
    <property type="entry name" value="PAS_4"/>
</dbReference>
<evidence type="ECO:0000256" key="4">
    <source>
        <dbReference type="ARBA" id="ARBA00022679"/>
    </source>
</evidence>
<dbReference type="Gene3D" id="3.30.450.20">
    <property type="entry name" value="PAS domain"/>
    <property type="match status" value="4"/>
</dbReference>
<dbReference type="EC" id="2.7.13.3" evidence="2"/>
<dbReference type="GO" id="GO:0016020">
    <property type="term" value="C:membrane"/>
    <property type="evidence" value="ECO:0007669"/>
    <property type="project" value="InterPro"/>
</dbReference>
<dbReference type="InterPro" id="IPR000014">
    <property type="entry name" value="PAS"/>
</dbReference>
<protein>
    <recommendedName>
        <fullName evidence="2">histidine kinase</fullName>
        <ecNumber evidence="2">2.7.13.3</ecNumber>
    </recommendedName>
</protein>
<comment type="catalytic activity">
    <reaction evidence="1">
        <text>ATP + protein L-histidine = ADP + protein N-phospho-L-histidine.</text>
        <dbReference type="EC" id="2.7.13.3"/>
    </reaction>
</comment>
<dbReference type="Pfam" id="PF13426">
    <property type="entry name" value="PAS_9"/>
    <property type="match status" value="2"/>
</dbReference>
<proteinExistence type="predicted"/>
<feature type="domain" description="PAS" evidence="10">
    <location>
        <begin position="187"/>
        <end position="232"/>
    </location>
</feature>
<dbReference type="GO" id="GO:0000155">
    <property type="term" value="F:phosphorelay sensor kinase activity"/>
    <property type="evidence" value="ECO:0007669"/>
    <property type="project" value="InterPro"/>
</dbReference>
<dbReference type="PANTHER" id="PTHR24421">
    <property type="entry name" value="NITRATE/NITRITE SENSOR PROTEIN NARX-RELATED"/>
    <property type="match status" value="1"/>
</dbReference>
<name>H2BW75_GILLR</name>
<evidence type="ECO:0000256" key="5">
    <source>
        <dbReference type="ARBA" id="ARBA00022741"/>
    </source>
</evidence>
<feature type="domain" description="PAC" evidence="11">
    <location>
        <begin position="518"/>
        <end position="570"/>
    </location>
</feature>
<dbReference type="InterPro" id="IPR050482">
    <property type="entry name" value="Sensor_HK_TwoCompSys"/>
</dbReference>
<dbReference type="Gene3D" id="1.20.5.1930">
    <property type="match status" value="1"/>
</dbReference>
<dbReference type="InterPro" id="IPR011712">
    <property type="entry name" value="Sig_transdc_His_kin_sub3_dim/P"/>
</dbReference>